<feature type="transmembrane region" description="Helical" evidence="10">
    <location>
        <begin position="42"/>
        <end position="60"/>
    </location>
</feature>
<evidence type="ECO:0000256" key="7">
    <source>
        <dbReference type="ARBA" id="ARBA00023136"/>
    </source>
</evidence>
<evidence type="ECO:0000256" key="4">
    <source>
        <dbReference type="ARBA" id="ARBA00022475"/>
    </source>
</evidence>
<dbReference type="InterPro" id="IPR002010">
    <property type="entry name" value="T3SS_IM_R"/>
</dbReference>
<keyword evidence="8 10" id="KW-0975">Bacterial flagellum</keyword>
<keyword evidence="12" id="KW-1185">Reference proteome</keyword>
<comment type="caution">
    <text evidence="11">The sequence shown here is derived from an EMBL/GenBank/DDBJ whole genome shotgun (WGS) entry which is preliminary data.</text>
</comment>
<feature type="transmembrane region" description="Helical" evidence="10">
    <location>
        <begin position="72"/>
        <end position="92"/>
    </location>
</feature>
<evidence type="ECO:0000256" key="9">
    <source>
        <dbReference type="NCBIfam" id="TIGR01400"/>
    </source>
</evidence>
<evidence type="ECO:0000256" key="5">
    <source>
        <dbReference type="ARBA" id="ARBA00022692"/>
    </source>
</evidence>
<dbReference type="PANTHER" id="PTHR30065:SF8">
    <property type="entry name" value="FLAGELLAR BIOSYNTHETIC PROTEIN FLIR"/>
    <property type="match status" value="1"/>
</dbReference>
<keyword evidence="11" id="KW-0969">Cilium</keyword>
<comment type="subcellular location">
    <subcellularLocation>
        <location evidence="10">Cell membrane</location>
        <topology evidence="10">Multi-pass membrane protein</topology>
    </subcellularLocation>
    <subcellularLocation>
        <location evidence="10">Bacterial flagellum basal body</location>
    </subcellularLocation>
</comment>
<dbReference type="NCBIfam" id="TIGR01400">
    <property type="entry name" value="fliR"/>
    <property type="match status" value="1"/>
</dbReference>
<protein>
    <recommendedName>
        <fullName evidence="3 9">Flagellar biosynthetic protein FliR</fullName>
    </recommendedName>
</protein>
<evidence type="ECO:0000313" key="11">
    <source>
        <dbReference type="EMBL" id="MBC3917367.1"/>
    </source>
</evidence>
<feature type="transmembrane region" description="Helical" evidence="10">
    <location>
        <begin position="127"/>
        <end position="145"/>
    </location>
</feature>
<proteinExistence type="inferred from homology"/>
<keyword evidence="6 10" id="KW-1133">Transmembrane helix</keyword>
<keyword evidence="7 10" id="KW-0472">Membrane</keyword>
<evidence type="ECO:0000256" key="2">
    <source>
        <dbReference type="ARBA" id="ARBA00009772"/>
    </source>
</evidence>
<gene>
    <name evidence="11" type="primary">fliR</name>
    <name evidence="11" type="ORF">H8L32_07770</name>
</gene>
<comment type="similarity">
    <text evidence="2 10">Belongs to the FliR/MopE/SpaR family.</text>
</comment>
<evidence type="ECO:0000256" key="10">
    <source>
        <dbReference type="RuleBase" id="RU362071"/>
    </source>
</evidence>
<dbReference type="Proteomes" id="UP000650424">
    <property type="component" value="Unassembled WGS sequence"/>
</dbReference>
<accession>A0ABR6ZNC9</accession>
<keyword evidence="5 10" id="KW-0812">Transmembrane</keyword>
<feature type="transmembrane region" description="Helical" evidence="10">
    <location>
        <begin position="180"/>
        <end position="202"/>
    </location>
</feature>
<organism evidence="11 12">
    <name type="scientific">Undibacterium hunanense</name>
    <dbReference type="NCBI Taxonomy" id="2762292"/>
    <lineage>
        <taxon>Bacteria</taxon>
        <taxon>Pseudomonadati</taxon>
        <taxon>Pseudomonadota</taxon>
        <taxon>Betaproteobacteria</taxon>
        <taxon>Burkholderiales</taxon>
        <taxon>Oxalobacteraceae</taxon>
        <taxon>Undibacterium</taxon>
    </lineage>
</organism>
<evidence type="ECO:0000256" key="1">
    <source>
        <dbReference type="ARBA" id="ARBA00002578"/>
    </source>
</evidence>
<evidence type="ECO:0000256" key="3">
    <source>
        <dbReference type="ARBA" id="ARBA00021717"/>
    </source>
</evidence>
<dbReference type="InterPro" id="IPR006303">
    <property type="entry name" value="FliR"/>
</dbReference>
<evidence type="ECO:0000313" key="12">
    <source>
        <dbReference type="Proteomes" id="UP000650424"/>
    </source>
</evidence>
<dbReference type="RefSeq" id="WP_186946593.1">
    <property type="nucleotide sequence ID" value="NZ_JACOGF010000003.1"/>
</dbReference>
<dbReference type="Pfam" id="PF01311">
    <property type="entry name" value="Bac_export_1"/>
    <property type="match status" value="1"/>
</dbReference>
<evidence type="ECO:0000256" key="8">
    <source>
        <dbReference type="ARBA" id="ARBA00023143"/>
    </source>
</evidence>
<sequence>MISFSSNELIALINSFIWPLTRILGMIAVAPPFGNNTVPVQIKLALGIVLSLIVAPTLPAMPALDPVSLNGILVLSQQLIIGIGMGFVMRVVFSAIEMAGEVAGLTMGLGFATFFDPQTQGRSSAIAQFLVLTATLLMLTANVHLSMLATLVESFQTIPISTTFQTGLNYQKMALWGEQIFSVGMHLSLPIVAALLVTNVALGILTRAAPQLNLFGIGFPITIGVGFLMLALIMPYLLLPLENLFQQGIEAMQAMGQPNIQPPKPLPLPSAIPPR</sequence>
<dbReference type="EMBL" id="JACOGF010000003">
    <property type="protein sequence ID" value="MBC3917367.1"/>
    <property type="molecule type" value="Genomic_DNA"/>
</dbReference>
<dbReference type="PANTHER" id="PTHR30065">
    <property type="entry name" value="FLAGELLAR BIOSYNTHETIC PROTEIN FLIR"/>
    <property type="match status" value="1"/>
</dbReference>
<comment type="function">
    <text evidence="1 10">Role in flagellar biosynthesis.</text>
</comment>
<keyword evidence="4 10" id="KW-1003">Cell membrane</keyword>
<keyword evidence="11" id="KW-0282">Flagellum</keyword>
<keyword evidence="11" id="KW-0966">Cell projection</keyword>
<name>A0ABR6ZNC9_9BURK</name>
<evidence type="ECO:0000256" key="6">
    <source>
        <dbReference type="ARBA" id="ARBA00022989"/>
    </source>
</evidence>
<dbReference type="PRINTS" id="PR00953">
    <property type="entry name" value="TYPE3IMRPROT"/>
</dbReference>
<feature type="transmembrane region" description="Helical" evidence="10">
    <location>
        <begin position="9"/>
        <end position="30"/>
    </location>
</feature>
<feature type="transmembrane region" description="Helical" evidence="10">
    <location>
        <begin position="214"/>
        <end position="238"/>
    </location>
</feature>
<reference evidence="11 12" key="1">
    <citation type="submission" date="2020-08" db="EMBL/GenBank/DDBJ databases">
        <title>Novel species isolated from subtropical streams in China.</title>
        <authorList>
            <person name="Lu H."/>
        </authorList>
    </citation>
    <scope>NUCLEOTIDE SEQUENCE [LARGE SCALE GENOMIC DNA]</scope>
    <source>
        <strain evidence="11 12">CY18W</strain>
    </source>
</reference>